<feature type="region of interest" description="Disordered" evidence="1">
    <location>
        <begin position="433"/>
        <end position="452"/>
    </location>
</feature>
<evidence type="ECO:0008006" key="4">
    <source>
        <dbReference type="Google" id="ProtNLM"/>
    </source>
</evidence>
<reference evidence="2 3" key="1">
    <citation type="submission" date="2019-05" db="EMBL/GenBank/DDBJ databases">
        <authorList>
            <consortium name="Pathogen Informatics"/>
        </authorList>
    </citation>
    <scope>NUCLEOTIDE SEQUENCE [LARGE SCALE GENOMIC DNA]</scope>
    <source>
        <strain evidence="2 3">NCTC10696</strain>
    </source>
</reference>
<evidence type="ECO:0000313" key="3">
    <source>
        <dbReference type="Proteomes" id="UP000306562"/>
    </source>
</evidence>
<proteinExistence type="predicted"/>
<evidence type="ECO:0000256" key="1">
    <source>
        <dbReference type="SAM" id="MobiDB-lite"/>
    </source>
</evidence>
<dbReference type="Proteomes" id="UP000306562">
    <property type="component" value="Chromosome"/>
</dbReference>
<dbReference type="EMBL" id="LR590482">
    <property type="protein sequence ID" value="VTR04087.1"/>
    <property type="molecule type" value="Genomic_DNA"/>
</dbReference>
<feature type="compositionally biased region" description="Basic and acidic residues" evidence="1">
    <location>
        <begin position="436"/>
        <end position="449"/>
    </location>
</feature>
<sequence>MATHASTSNCRLSGLSIRRPAGTEVANGLYANGRHQCEVIIDVVKETCGPDGVWGRSLLTDEERASVAVVSCSEHDNQTLTAGWSCDKERNEFVLGLWMDSPSEEFEYWQVAGDVGEASGESISRYLRCDPNAPVGAEVFMARVVIGGGIYTSDGLSKGVGSTVTISAVAPFELKASDLDLYMDNQGYIAGATYRTEVHIYYWTPPGKMQFVRNLGFERPLNLPGEGEDFKSTLFYQNPLENRWSNVVGTVVHKDNPSARLYLDEIRPGLPAPSANPQCRFNERPTIMRAVRLKSTLTAENNDTKSFWRLLDNYGTEQKFTLTVPSVEVPGHPYLILGGAIAPPPRKLVHFEIKLPNGLEYTRELYPNDRHQCVVFVEIIAEQWDPDKGWEAVRLTQAELDSFAITQFSADPDAPLPEGWSCDKQKNIFDAGLRSQSREKGRQTGDSESSRSSTSMAVEIVYRYMRRKPNLTVIPAVFMATIEVGGVKYSTNYQVGDVNFNSRVIIHPQESYRLLVTDLVEYVDNDAFADEQHNVKAYYWMPPPGLRFLVNRGFDNPVPAWREGASFRTSYLYRRDFRFYAKGGVVINKDVLNPVVTLEDIVLEQADGREKYIRLNKYPTIMRAVVALVSDASNPHLDTKSNWRLWDNFGVEHVFRLEQYHWGERLRLVKGD</sequence>
<name>A0AAX3IBW9_9PSED</name>
<protein>
    <recommendedName>
        <fullName evidence="4">Phage protein</fullName>
    </recommendedName>
</protein>
<gene>
    <name evidence="2" type="ORF">NCTC10696_04692</name>
</gene>
<organism evidence="2 3">
    <name type="scientific">Pseudomonas synxantha</name>
    <dbReference type="NCBI Taxonomy" id="47883"/>
    <lineage>
        <taxon>Bacteria</taxon>
        <taxon>Pseudomonadati</taxon>
        <taxon>Pseudomonadota</taxon>
        <taxon>Gammaproteobacteria</taxon>
        <taxon>Pseudomonadales</taxon>
        <taxon>Pseudomonadaceae</taxon>
        <taxon>Pseudomonas</taxon>
    </lineage>
</organism>
<dbReference type="AlphaFoldDB" id="A0AAX3IBW9"/>
<evidence type="ECO:0000313" key="2">
    <source>
        <dbReference type="EMBL" id="VTR04087.1"/>
    </source>
</evidence>
<accession>A0AAX3IBW9</accession>